<dbReference type="GO" id="GO:0004022">
    <property type="term" value="F:alcohol dehydrogenase (NAD+) activity"/>
    <property type="evidence" value="ECO:0007669"/>
    <property type="project" value="UniProtKB-EC"/>
</dbReference>
<evidence type="ECO:0000256" key="4">
    <source>
        <dbReference type="ARBA" id="ARBA00022723"/>
    </source>
</evidence>
<accession>A0A401YSW7</accession>
<dbReference type="GO" id="GO:0005737">
    <property type="term" value="C:cytoplasm"/>
    <property type="evidence" value="ECO:0007669"/>
    <property type="project" value="TreeGrafter"/>
</dbReference>
<dbReference type="InterPro" id="IPR011032">
    <property type="entry name" value="GroES-like_sf"/>
</dbReference>
<protein>
    <recommendedName>
        <fullName evidence="10">Probable alcohol dehydrogenase AdhA</fullName>
        <ecNumber evidence="3">1.1.1.1</ecNumber>
    </recommendedName>
</protein>
<dbReference type="FunFam" id="3.40.50.720:FF:000275">
    <property type="entry name" value="Alcohol dehydrogenase AdhA"/>
    <property type="match status" value="1"/>
</dbReference>
<feature type="region of interest" description="Disordered" evidence="12">
    <location>
        <begin position="92"/>
        <end position="131"/>
    </location>
</feature>
<comment type="catalytic activity">
    <reaction evidence="9">
        <text>a primary alcohol + NAD(+) = an aldehyde + NADH + H(+)</text>
        <dbReference type="Rhea" id="RHEA:10736"/>
        <dbReference type="ChEBI" id="CHEBI:15378"/>
        <dbReference type="ChEBI" id="CHEBI:15734"/>
        <dbReference type="ChEBI" id="CHEBI:17478"/>
        <dbReference type="ChEBI" id="CHEBI:57540"/>
        <dbReference type="ChEBI" id="CHEBI:57945"/>
        <dbReference type="EC" id="1.1.1.1"/>
    </reaction>
</comment>
<dbReference type="PROSITE" id="PS00059">
    <property type="entry name" value="ADH_ZINC"/>
    <property type="match status" value="1"/>
</dbReference>
<feature type="compositionally biased region" description="Basic and acidic residues" evidence="12">
    <location>
        <begin position="9"/>
        <end position="20"/>
    </location>
</feature>
<keyword evidence="5 11" id="KW-0862">Zinc</keyword>
<comment type="caution">
    <text evidence="15">The sequence shown here is derived from an EMBL/GenBank/DDBJ whole genome shotgun (WGS) entry which is preliminary data.</text>
</comment>
<dbReference type="Gene3D" id="3.40.50.720">
    <property type="entry name" value="NAD(P)-binding Rossmann-like Domain"/>
    <property type="match status" value="1"/>
</dbReference>
<dbReference type="Pfam" id="PF08240">
    <property type="entry name" value="ADH_N"/>
    <property type="match status" value="1"/>
</dbReference>
<dbReference type="InterPro" id="IPR013149">
    <property type="entry name" value="ADH-like_C"/>
</dbReference>
<evidence type="ECO:0000256" key="3">
    <source>
        <dbReference type="ARBA" id="ARBA00013190"/>
    </source>
</evidence>
<feature type="compositionally biased region" description="Basic and acidic residues" evidence="12">
    <location>
        <begin position="28"/>
        <end position="54"/>
    </location>
</feature>
<evidence type="ECO:0000256" key="11">
    <source>
        <dbReference type="RuleBase" id="RU361277"/>
    </source>
</evidence>
<dbReference type="GO" id="GO:0008270">
    <property type="term" value="F:zinc ion binding"/>
    <property type="evidence" value="ECO:0007669"/>
    <property type="project" value="InterPro"/>
</dbReference>
<dbReference type="InterPro" id="IPR013154">
    <property type="entry name" value="ADH-like_N"/>
</dbReference>
<feature type="domain" description="Alcohol dehydrogenase-like C-terminal" evidence="13">
    <location>
        <begin position="302"/>
        <end position="416"/>
    </location>
</feature>
<evidence type="ECO:0000259" key="14">
    <source>
        <dbReference type="Pfam" id="PF08240"/>
    </source>
</evidence>
<proteinExistence type="inferred from homology"/>
<comment type="catalytic activity">
    <reaction evidence="8">
        <text>a secondary alcohol + NAD(+) = a ketone + NADH + H(+)</text>
        <dbReference type="Rhea" id="RHEA:10740"/>
        <dbReference type="ChEBI" id="CHEBI:15378"/>
        <dbReference type="ChEBI" id="CHEBI:17087"/>
        <dbReference type="ChEBI" id="CHEBI:35681"/>
        <dbReference type="ChEBI" id="CHEBI:57540"/>
        <dbReference type="ChEBI" id="CHEBI:57945"/>
        <dbReference type="EC" id="1.1.1.1"/>
    </reaction>
</comment>
<keyword evidence="7" id="KW-0520">NAD</keyword>
<dbReference type="PANTHER" id="PTHR42940:SF8">
    <property type="entry name" value="VACUOLAR PROTEIN SORTING-ASSOCIATED PROTEIN 11"/>
    <property type="match status" value="1"/>
</dbReference>
<dbReference type="AlphaFoldDB" id="A0A401YSW7"/>
<keyword evidence="4 11" id="KW-0479">Metal-binding</keyword>
<dbReference type="InterPro" id="IPR036291">
    <property type="entry name" value="NAD(P)-bd_dom_sf"/>
</dbReference>
<dbReference type="Gene3D" id="3.90.180.10">
    <property type="entry name" value="Medium-chain alcohol dehydrogenases, catalytic domain"/>
    <property type="match status" value="1"/>
</dbReference>
<gene>
    <name evidence="15" type="primary">adhA</name>
    <name evidence="15" type="ORF">EHYA_05406</name>
</gene>
<comment type="similarity">
    <text evidence="2 11">Belongs to the zinc-containing alcohol dehydrogenase family.</text>
</comment>
<organism evidence="15 16">
    <name type="scientific">Embleya hyalina</name>
    <dbReference type="NCBI Taxonomy" id="516124"/>
    <lineage>
        <taxon>Bacteria</taxon>
        <taxon>Bacillati</taxon>
        <taxon>Actinomycetota</taxon>
        <taxon>Actinomycetes</taxon>
        <taxon>Kitasatosporales</taxon>
        <taxon>Streptomycetaceae</taxon>
        <taxon>Embleya</taxon>
    </lineage>
</organism>
<dbReference type="SUPFAM" id="SSF51735">
    <property type="entry name" value="NAD(P)-binding Rossmann-fold domains"/>
    <property type="match status" value="1"/>
</dbReference>
<evidence type="ECO:0000313" key="16">
    <source>
        <dbReference type="Proteomes" id="UP000286931"/>
    </source>
</evidence>
<evidence type="ECO:0000256" key="10">
    <source>
        <dbReference type="ARBA" id="ARBA00068251"/>
    </source>
</evidence>
<keyword evidence="16" id="KW-1185">Reference proteome</keyword>
<evidence type="ECO:0000256" key="8">
    <source>
        <dbReference type="ARBA" id="ARBA00049164"/>
    </source>
</evidence>
<dbReference type="CDD" id="cd08298">
    <property type="entry name" value="CAD2"/>
    <property type="match status" value="1"/>
</dbReference>
<dbReference type="SUPFAM" id="SSF50129">
    <property type="entry name" value="GroES-like"/>
    <property type="match status" value="1"/>
</dbReference>
<dbReference type="NCBIfam" id="TIGR02822">
    <property type="entry name" value="adh_fam_2"/>
    <property type="match status" value="1"/>
</dbReference>
<feature type="domain" description="Alcohol dehydrogenase-like N-terminal" evidence="14">
    <location>
        <begin position="149"/>
        <end position="259"/>
    </location>
</feature>
<dbReference type="PANTHER" id="PTHR42940">
    <property type="entry name" value="ALCOHOL DEHYDROGENASE 1-RELATED"/>
    <property type="match status" value="1"/>
</dbReference>
<dbReference type="InterPro" id="IPR002328">
    <property type="entry name" value="ADH_Zn_CS"/>
</dbReference>
<evidence type="ECO:0000256" key="1">
    <source>
        <dbReference type="ARBA" id="ARBA00001947"/>
    </source>
</evidence>
<evidence type="ECO:0000313" key="15">
    <source>
        <dbReference type="EMBL" id="GCD97710.1"/>
    </source>
</evidence>
<dbReference type="InterPro" id="IPR014187">
    <property type="entry name" value="ADH_Zn_typ-2"/>
</dbReference>
<reference evidence="15 16" key="1">
    <citation type="submission" date="2018-12" db="EMBL/GenBank/DDBJ databases">
        <title>Draft genome sequence of Embleya hyalina NBRC 13850T.</title>
        <authorList>
            <person name="Komaki H."/>
            <person name="Hosoyama A."/>
            <person name="Kimura A."/>
            <person name="Ichikawa N."/>
            <person name="Tamura T."/>
        </authorList>
    </citation>
    <scope>NUCLEOTIDE SEQUENCE [LARGE SCALE GENOMIC DNA]</scope>
    <source>
        <strain evidence="15 16">NBRC 13850</strain>
    </source>
</reference>
<dbReference type="EMBL" id="BIFH01000025">
    <property type="protein sequence ID" value="GCD97710.1"/>
    <property type="molecule type" value="Genomic_DNA"/>
</dbReference>
<comment type="cofactor">
    <cofactor evidence="1 11">
        <name>Zn(2+)</name>
        <dbReference type="ChEBI" id="CHEBI:29105"/>
    </cofactor>
</comment>
<dbReference type="Pfam" id="PF00107">
    <property type="entry name" value="ADH_zinc_N"/>
    <property type="match status" value="1"/>
</dbReference>
<evidence type="ECO:0000256" key="5">
    <source>
        <dbReference type="ARBA" id="ARBA00022833"/>
    </source>
</evidence>
<dbReference type="Proteomes" id="UP000286931">
    <property type="component" value="Unassembled WGS sequence"/>
</dbReference>
<evidence type="ECO:0000256" key="6">
    <source>
        <dbReference type="ARBA" id="ARBA00023002"/>
    </source>
</evidence>
<evidence type="ECO:0000256" key="7">
    <source>
        <dbReference type="ARBA" id="ARBA00023027"/>
    </source>
</evidence>
<evidence type="ECO:0000259" key="13">
    <source>
        <dbReference type="Pfam" id="PF00107"/>
    </source>
</evidence>
<evidence type="ECO:0000256" key="12">
    <source>
        <dbReference type="SAM" id="MobiDB-lite"/>
    </source>
</evidence>
<sequence>MSGPGTRMPDPRPAKERSESPGDAAGPDPHEPLPRLLRDLRCGTDGRTGREAARRSVAYGRGSGAARRRVADRTFGPGARHHPALCPVVREHDAGRRRHSARPSRMGVRLMSTDTSARGRAARSWEVTRPGPIDTHPLELVEHERAEPGPEDVLVRVQACGVCRTDLHLAEGDLAPHRANTVPGHEVVGVVESVGTRATRFAPGDRVGIAWLRHTCGKCRHCRGGAENLCPESTYTGWDADGGFADVASAPEDYVYALPADRDAEYLAPLLCAGIIGYRALRRADLPPGGRLGIYGFGASAHLAAQVALARGASVHVMTRSAQARRLALELGAATAGDTYESPPEPLDSAIVFAPVGDIVPTALAALDASGTVAVAGIHLTDIPALNYQRHLFRERNLRSVTANTRDDGVEFLRLATEIDLRVTTTPYPMGRADRALADLAADRVRGAAVLIAD</sequence>
<evidence type="ECO:0000256" key="9">
    <source>
        <dbReference type="ARBA" id="ARBA00049243"/>
    </source>
</evidence>
<keyword evidence="6" id="KW-0560">Oxidoreductase</keyword>
<dbReference type="EC" id="1.1.1.1" evidence="3"/>
<feature type="region of interest" description="Disordered" evidence="12">
    <location>
        <begin position="1"/>
        <end position="68"/>
    </location>
</feature>
<evidence type="ECO:0000256" key="2">
    <source>
        <dbReference type="ARBA" id="ARBA00008072"/>
    </source>
</evidence>
<name>A0A401YSW7_9ACTN</name>